<proteinExistence type="inferred from homology"/>
<evidence type="ECO:0000256" key="1">
    <source>
        <dbReference type="ARBA" id="ARBA00004828"/>
    </source>
</evidence>
<dbReference type="Pfam" id="PF00696">
    <property type="entry name" value="AA_kinase"/>
    <property type="match status" value="1"/>
</dbReference>
<feature type="site" description="Transition state stabilizer" evidence="9">
    <location>
        <position position="214"/>
    </location>
</feature>
<comment type="similarity">
    <text evidence="9">Belongs to the acetylglutamate kinase family. ArgB subfamily.</text>
</comment>
<keyword evidence="6 9" id="KW-0418">Kinase</keyword>
<comment type="pathway">
    <text evidence="1 9">Amino-acid biosynthesis; L-arginine biosynthesis; N(2)-acetyl-L-ornithine from L-glutamate: step 2/4.</text>
</comment>
<dbReference type="PIRSF" id="PIRSF000728">
    <property type="entry name" value="NAGK"/>
    <property type="match status" value="1"/>
</dbReference>
<keyword evidence="2 9" id="KW-0055">Arginine biosynthesis</keyword>
<dbReference type="NCBIfam" id="TIGR00761">
    <property type="entry name" value="argB"/>
    <property type="match status" value="1"/>
</dbReference>
<dbReference type="PANTHER" id="PTHR23342">
    <property type="entry name" value="N-ACETYLGLUTAMATE SYNTHASE"/>
    <property type="match status" value="1"/>
</dbReference>
<keyword evidence="3 9" id="KW-0028">Amino-acid biosynthesis</keyword>
<keyword evidence="9" id="KW-0963">Cytoplasm</keyword>
<comment type="catalytic activity">
    <reaction evidence="8 9">
        <text>N-acetyl-L-glutamate + ATP = N-acetyl-L-glutamyl 5-phosphate + ADP</text>
        <dbReference type="Rhea" id="RHEA:14629"/>
        <dbReference type="ChEBI" id="CHEBI:30616"/>
        <dbReference type="ChEBI" id="CHEBI:44337"/>
        <dbReference type="ChEBI" id="CHEBI:57936"/>
        <dbReference type="ChEBI" id="CHEBI:456216"/>
        <dbReference type="EC" id="2.7.2.8"/>
    </reaction>
</comment>
<comment type="function">
    <text evidence="9">Catalyzes the ATP-dependent phosphorylation of N-acetyl-L-glutamate.</text>
</comment>
<dbReference type="InterPro" id="IPR036393">
    <property type="entry name" value="AceGlu_kinase-like_sf"/>
</dbReference>
<dbReference type="Gene3D" id="3.40.1160.10">
    <property type="entry name" value="Acetylglutamate kinase-like"/>
    <property type="match status" value="1"/>
</dbReference>
<comment type="subcellular location">
    <subcellularLocation>
        <location evidence="9">Cytoplasm</location>
    </subcellularLocation>
</comment>
<evidence type="ECO:0000259" key="10">
    <source>
        <dbReference type="Pfam" id="PF00696"/>
    </source>
</evidence>
<dbReference type="SUPFAM" id="SSF53633">
    <property type="entry name" value="Carbamate kinase-like"/>
    <property type="match status" value="1"/>
</dbReference>
<evidence type="ECO:0000256" key="5">
    <source>
        <dbReference type="ARBA" id="ARBA00022741"/>
    </source>
</evidence>
<dbReference type="GO" id="GO:0005524">
    <property type="term" value="F:ATP binding"/>
    <property type="evidence" value="ECO:0007669"/>
    <property type="project" value="UniProtKB-UniRule"/>
</dbReference>
<organism evidence="11 12">
    <name type="scientific">Parashewanella spongiae</name>
    <dbReference type="NCBI Taxonomy" id="342950"/>
    <lineage>
        <taxon>Bacteria</taxon>
        <taxon>Pseudomonadati</taxon>
        <taxon>Pseudomonadota</taxon>
        <taxon>Gammaproteobacteria</taxon>
        <taxon>Alteromonadales</taxon>
        <taxon>Shewanellaceae</taxon>
        <taxon>Parashewanella</taxon>
    </lineage>
</organism>
<dbReference type="RefSeq" id="WP_121853094.1">
    <property type="nucleotide sequence ID" value="NZ_CP037952.1"/>
</dbReference>
<evidence type="ECO:0000256" key="9">
    <source>
        <dbReference type="HAMAP-Rule" id="MF_00082"/>
    </source>
</evidence>
<evidence type="ECO:0000256" key="8">
    <source>
        <dbReference type="ARBA" id="ARBA00048141"/>
    </source>
</evidence>
<evidence type="ECO:0000256" key="3">
    <source>
        <dbReference type="ARBA" id="ARBA00022605"/>
    </source>
</evidence>
<dbReference type="OrthoDB" id="5915023at2"/>
<keyword evidence="4 9" id="KW-0808">Transferase</keyword>
<dbReference type="GO" id="GO:0005737">
    <property type="term" value="C:cytoplasm"/>
    <property type="evidence" value="ECO:0007669"/>
    <property type="project" value="UniProtKB-SubCell"/>
</dbReference>
<sequence>MTKPLVIKIGGTILDQDTALETLLFVLTTLKGRNIILVHGGGSTVESMLNQANFTTEKTKGLRITPKTQMPFVCGVLAGSVNKHIVAIANKFGLQSVGISLTDGNMINCKKHPLDLGQVGIPSPNNGQLIKALFSSNFMPIIASIGSFENGELVNVNADDAAVAICQLVDGDLILLTDVAGVKGADGDYLQTLAYTQAEQLIKQGVISGGMTAKVNAAFAAANKLRRSIAIASWQQPEKLKGLLSGQSIGTRIFPY</sequence>
<feature type="binding site" evidence="9">
    <location>
        <position position="63"/>
    </location>
    <ligand>
        <name>substrate</name>
    </ligand>
</feature>
<dbReference type="InterPro" id="IPR001057">
    <property type="entry name" value="Glu/AcGlu_kinase"/>
</dbReference>
<dbReference type="AlphaFoldDB" id="A0A3A6TXR4"/>
<dbReference type="InterPro" id="IPR001048">
    <property type="entry name" value="Asp/Glu/Uridylate_kinase"/>
</dbReference>
<protein>
    <recommendedName>
        <fullName evidence="9">Acetylglutamate kinase</fullName>
        <ecNumber evidence="9">2.7.2.8</ecNumber>
    </recommendedName>
    <alternativeName>
        <fullName evidence="9">N-acetyl-L-glutamate 5-phosphotransferase</fullName>
    </alternativeName>
    <alternativeName>
        <fullName evidence="9">NAG kinase</fullName>
        <shortName evidence="9">NAGK</shortName>
    </alternativeName>
</protein>
<gene>
    <name evidence="9 11" type="primary">argB</name>
    <name evidence="11" type="ORF">D5R81_07825</name>
</gene>
<comment type="caution">
    <text evidence="11">The sequence shown here is derived from an EMBL/GenBank/DDBJ whole genome shotgun (WGS) entry which is preliminary data.</text>
</comment>
<accession>A0A3A6TXR4</accession>
<dbReference type="GO" id="GO:0003991">
    <property type="term" value="F:acetylglutamate kinase activity"/>
    <property type="evidence" value="ECO:0007669"/>
    <property type="project" value="UniProtKB-UniRule"/>
</dbReference>
<evidence type="ECO:0000256" key="4">
    <source>
        <dbReference type="ARBA" id="ARBA00022679"/>
    </source>
</evidence>
<evidence type="ECO:0000313" key="12">
    <source>
        <dbReference type="Proteomes" id="UP000273022"/>
    </source>
</evidence>
<dbReference type="InterPro" id="IPR004662">
    <property type="entry name" value="AcgluKinase_fam"/>
</dbReference>
<name>A0A3A6TXR4_9GAMM</name>
<feature type="site" description="Transition state stabilizer" evidence="9">
    <location>
        <position position="8"/>
    </location>
</feature>
<dbReference type="Proteomes" id="UP000273022">
    <property type="component" value="Unassembled WGS sequence"/>
</dbReference>
<feature type="binding site" evidence="9">
    <location>
        <begin position="41"/>
        <end position="42"/>
    </location>
    <ligand>
        <name>substrate</name>
    </ligand>
</feature>
<reference evidence="11 12" key="1">
    <citation type="submission" date="2018-09" db="EMBL/GenBank/DDBJ databases">
        <title>Phylogeny of the Shewanellaceae, and recommendation for two new genera, Pseudoshewanella and Parashewanella.</title>
        <authorList>
            <person name="Wang G."/>
        </authorList>
    </citation>
    <scope>NUCLEOTIDE SEQUENCE [LARGE SCALE GENOMIC DNA]</scope>
    <source>
        <strain evidence="11 12">KCTC 22492</strain>
    </source>
</reference>
<evidence type="ECO:0000256" key="7">
    <source>
        <dbReference type="ARBA" id="ARBA00022840"/>
    </source>
</evidence>
<dbReference type="HAMAP" id="MF_00082">
    <property type="entry name" value="ArgB"/>
    <property type="match status" value="1"/>
</dbReference>
<evidence type="ECO:0000256" key="2">
    <source>
        <dbReference type="ARBA" id="ARBA00022571"/>
    </source>
</evidence>
<keyword evidence="12" id="KW-1185">Reference proteome</keyword>
<dbReference type="PANTHER" id="PTHR23342:SF0">
    <property type="entry name" value="N-ACETYLGLUTAMATE SYNTHASE, MITOCHONDRIAL"/>
    <property type="match status" value="1"/>
</dbReference>
<feature type="domain" description="Aspartate/glutamate/uridylate kinase" evidence="10">
    <location>
        <begin position="4"/>
        <end position="232"/>
    </location>
</feature>
<keyword evidence="7 9" id="KW-0067">ATP-binding</keyword>
<evidence type="ECO:0000256" key="6">
    <source>
        <dbReference type="ARBA" id="ARBA00022777"/>
    </source>
</evidence>
<dbReference type="UniPathway" id="UPA00068">
    <property type="reaction ID" value="UER00107"/>
</dbReference>
<evidence type="ECO:0000313" key="11">
    <source>
        <dbReference type="EMBL" id="RJY17685.1"/>
    </source>
</evidence>
<dbReference type="PRINTS" id="PR00474">
    <property type="entry name" value="GLU5KINASE"/>
</dbReference>
<keyword evidence="5 9" id="KW-0547">Nucleotide-binding</keyword>
<dbReference type="EC" id="2.7.2.8" evidence="9"/>
<dbReference type="EMBL" id="QYYH01000037">
    <property type="protein sequence ID" value="RJY17685.1"/>
    <property type="molecule type" value="Genomic_DNA"/>
</dbReference>
<feature type="binding site" evidence="9">
    <location>
        <position position="155"/>
    </location>
    <ligand>
        <name>substrate</name>
    </ligand>
</feature>
<dbReference type="InterPro" id="IPR037528">
    <property type="entry name" value="ArgB"/>
</dbReference>
<dbReference type="GO" id="GO:0042450">
    <property type="term" value="P:L-arginine biosynthetic process via ornithine"/>
    <property type="evidence" value="ECO:0007669"/>
    <property type="project" value="UniProtKB-UniRule"/>
</dbReference>